<dbReference type="GeneID" id="20321731"/>
<dbReference type="AlphaFoldDB" id="A0A074ZCJ0"/>
<accession>A0A074ZCJ0</accession>
<dbReference type="CTD" id="20321731"/>
<sequence>MASIRNVDKTWCGELKKRLQISKVAISGDAPRFGVSEIRRSPETAEEVCSPDSSSTFQNLITSFYVIRMTCRGGQNMLGRKGMKDVKGLGPVGAVQLAGWSPYEPPYARLETMNDIVIFTIDFYPDRLRWRSSRRRRSTQIVYVGGLGITDVCGLRKTRTPRLAIDELMDPEIKRNFQKGLLECLSDRPTSDINGYWEDIYSATQSRDLCLRYNPAKFIQNLISNRTAALLETQRRILVAITATQSDRSSDTT</sequence>
<reference evidence="1 2" key="1">
    <citation type="submission" date="2013-11" db="EMBL/GenBank/DDBJ databases">
        <title>Opisthorchis viverrini - life in the bile duct.</title>
        <authorList>
            <person name="Young N.D."/>
            <person name="Nagarajan N."/>
            <person name="Lin S.J."/>
            <person name="Korhonen P.K."/>
            <person name="Jex A.R."/>
            <person name="Hall R.S."/>
            <person name="Safavi-Hemami H."/>
            <person name="Kaewkong W."/>
            <person name="Bertrand D."/>
            <person name="Gao S."/>
            <person name="Seet Q."/>
            <person name="Wongkham S."/>
            <person name="Teh B.T."/>
            <person name="Wongkham C."/>
            <person name="Intapan P.M."/>
            <person name="Maleewong W."/>
            <person name="Yang X."/>
            <person name="Hu M."/>
            <person name="Wang Z."/>
            <person name="Hofmann A."/>
            <person name="Sternberg P.W."/>
            <person name="Tan P."/>
            <person name="Wang J."/>
            <person name="Gasser R.B."/>
        </authorList>
    </citation>
    <scope>NUCLEOTIDE SEQUENCE [LARGE SCALE GENOMIC DNA]</scope>
</reference>
<keyword evidence="2" id="KW-1185">Reference proteome</keyword>
<dbReference type="EMBL" id="KL596794">
    <property type="protein sequence ID" value="KER24878.1"/>
    <property type="molecule type" value="Genomic_DNA"/>
</dbReference>
<dbReference type="Proteomes" id="UP000054324">
    <property type="component" value="Unassembled WGS sequence"/>
</dbReference>
<evidence type="ECO:0000313" key="1">
    <source>
        <dbReference type="EMBL" id="KER24878.1"/>
    </source>
</evidence>
<gene>
    <name evidence="1" type="ORF">T265_07552</name>
</gene>
<dbReference type="KEGG" id="ovi:T265_07552"/>
<proteinExistence type="predicted"/>
<evidence type="ECO:0000313" key="2">
    <source>
        <dbReference type="Proteomes" id="UP000054324"/>
    </source>
</evidence>
<protein>
    <submittedName>
        <fullName evidence="1">Uncharacterized protein</fullName>
    </submittedName>
</protein>
<dbReference type="RefSeq" id="XP_009171366.1">
    <property type="nucleotide sequence ID" value="XM_009173102.1"/>
</dbReference>
<organism evidence="1 2">
    <name type="scientific">Opisthorchis viverrini</name>
    <name type="common">Southeast Asian liver fluke</name>
    <dbReference type="NCBI Taxonomy" id="6198"/>
    <lineage>
        <taxon>Eukaryota</taxon>
        <taxon>Metazoa</taxon>
        <taxon>Spiralia</taxon>
        <taxon>Lophotrochozoa</taxon>
        <taxon>Platyhelminthes</taxon>
        <taxon>Trematoda</taxon>
        <taxon>Digenea</taxon>
        <taxon>Opisthorchiida</taxon>
        <taxon>Opisthorchiata</taxon>
        <taxon>Opisthorchiidae</taxon>
        <taxon>Opisthorchis</taxon>
    </lineage>
</organism>
<name>A0A074ZCJ0_OPIVI</name>